<accession>A0A3E0VV01</accession>
<protein>
    <recommendedName>
        <fullName evidence="5">Pyrrolo-quinoline quinone</fullName>
    </recommendedName>
</protein>
<evidence type="ECO:0008006" key="5">
    <source>
        <dbReference type="Google" id="ProtNLM"/>
    </source>
</evidence>
<feature type="compositionally biased region" description="Pro residues" evidence="1">
    <location>
        <begin position="76"/>
        <end position="87"/>
    </location>
</feature>
<keyword evidence="2" id="KW-0472">Membrane</keyword>
<dbReference type="EMBL" id="NBXB01000034">
    <property type="protein sequence ID" value="RFA13666.1"/>
    <property type="molecule type" value="Genomic_DNA"/>
</dbReference>
<evidence type="ECO:0000256" key="1">
    <source>
        <dbReference type="SAM" id="MobiDB-lite"/>
    </source>
</evidence>
<sequence length="546" mass="56325">MNDEPTFDPERSRAIRQSLVETVAAEPARRRRTRHVRVLAGIIVVAVLTAGGTTAIALGGGALFTPATAPSTGTPAPVPPTALPTTPPITSTADPNPVPAVASSPIAPHDVLSSPAGALWSTDLLGSDESCVQHYVYSVSDGYALFQSGPKITAGDEPDPCDLTDNGVTLTLVDTTDGTQAWSRNWSWDGGPSRDVGVDTLVLGTSGRILINTQEPGFGPEEVLDLSTGSALGSLTLTDGESVRQVQAVAGDSGEVIAMIETVDSRSNTTGPSRVARFDPRDAAHPVWSTSVEGWLHNMRVVTKGLGYTALTYSPTGGQTAPAPGLAPSVDSVLNLTTGEISPRSEELIYDFFTGYTIRLSDVDDSGSALTLTGLDDGGNQLWTRSIPTGSDVVQVTTPLVRPGSSDLVGNGQFLIESPGALTLVDGLTGNTVWSTKLDACTLTETGALSSGALAVSDGPTLLVNGLPDAACRFAATSGAPLADPSRALWTNAGLTATYELRDGRGTATNVQSNEVLWSISSDASSWLFAGGRLVARTGNTISGLG</sequence>
<dbReference type="RefSeq" id="WP_116412227.1">
    <property type="nucleotide sequence ID" value="NZ_NBXB01000034.1"/>
</dbReference>
<proteinExistence type="predicted"/>
<reference evidence="3 4" key="1">
    <citation type="submission" date="2017-04" db="EMBL/GenBank/DDBJ databases">
        <title>Comparative genome analysis of Subtercola boreus.</title>
        <authorList>
            <person name="Cho Y.-J."/>
            <person name="Cho A."/>
            <person name="Kim O.-S."/>
            <person name="Lee J.-I."/>
        </authorList>
    </citation>
    <scope>NUCLEOTIDE SEQUENCE [LARGE SCALE GENOMIC DNA]</scope>
    <source>
        <strain evidence="3 4">P27479</strain>
    </source>
</reference>
<organism evidence="3 4">
    <name type="scientific">Subtercola boreus</name>
    <dbReference type="NCBI Taxonomy" id="120213"/>
    <lineage>
        <taxon>Bacteria</taxon>
        <taxon>Bacillati</taxon>
        <taxon>Actinomycetota</taxon>
        <taxon>Actinomycetes</taxon>
        <taxon>Micrococcales</taxon>
        <taxon>Microbacteriaceae</taxon>
        <taxon>Subtercola</taxon>
    </lineage>
</organism>
<feature type="transmembrane region" description="Helical" evidence="2">
    <location>
        <begin position="38"/>
        <end position="64"/>
    </location>
</feature>
<comment type="caution">
    <text evidence="3">The sequence shown here is derived from an EMBL/GenBank/DDBJ whole genome shotgun (WGS) entry which is preliminary data.</text>
</comment>
<feature type="region of interest" description="Disordered" evidence="1">
    <location>
        <begin position="70"/>
        <end position="102"/>
    </location>
</feature>
<feature type="compositionally biased region" description="Low complexity" evidence="1">
    <location>
        <begin position="88"/>
        <end position="102"/>
    </location>
</feature>
<dbReference type="AlphaFoldDB" id="A0A3E0VV01"/>
<keyword evidence="2" id="KW-0812">Transmembrane</keyword>
<dbReference type="OrthoDB" id="5114406at2"/>
<evidence type="ECO:0000313" key="4">
    <source>
        <dbReference type="Proteomes" id="UP000256541"/>
    </source>
</evidence>
<name>A0A3E0VV01_9MICO</name>
<evidence type="ECO:0000313" key="3">
    <source>
        <dbReference type="EMBL" id="RFA13666.1"/>
    </source>
</evidence>
<evidence type="ECO:0000256" key="2">
    <source>
        <dbReference type="SAM" id="Phobius"/>
    </source>
</evidence>
<keyword evidence="2" id="KW-1133">Transmembrane helix</keyword>
<dbReference type="Proteomes" id="UP000256541">
    <property type="component" value="Unassembled WGS sequence"/>
</dbReference>
<gene>
    <name evidence="3" type="ORF">B7R22_13520</name>
</gene>